<feature type="coiled-coil region" evidence="1">
    <location>
        <begin position="121"/>
        <end position="148"/>
    </location>
</feature>
<name>A0A507CUZ2_9FUNG</name>
<dbReference type="InterPro" id="IPR036047">
    <property type="entry name" value="F-box-like_dom_sf"/>
</dbReference>
<dbReference type="PROSITE" id="PS50181">
    <property type="entry name" value="FBOX"/>
    <property type="match status" value="1"/>
</dbReference>
<evidence type="ECO:0000313" key="4">
    <source>
        <dbReference type="Proteomes" id="UP000317494"/>
    </source>
</evidence>
<comment type="caution">
    <text evidence="3">The sequence shown here is derived from an EMBL/GenBank/DDBJ whole genome shotgun (WGS) entry which is preliminary data.</text>
</comment>
<organism evidence="3 4">
    <name type="scientific">Synchytrium endobioticum</name>
    <dbReference type="NCBI Taxonomy" id="286115"/>
    <lineage>
        <taxon>Eukaryota</taxon>
        <taxon>Fungi</taxon>
        <taxon>Fungi incertae sedis</taxon>
        <taxon>Chytridiomycota</taxon>
        <taxon>Chytridiomycota incertae sedis</taxon>
        <taxon>Chytridiomycetes</taxon>
        <taxon>Synchytriales</taxon>
        <taxon>Synchytriaceae</taxon>
        <taxon>Synchytrium</taxon>
    </lineage>
</organism>
<proteinExistence type="predicted"/>
<dbReference type="CDD" id="cd09917">
    <property type="entry name" value="F-box_SF"/>
    <property type="match status" value="1"/>
</dbReference>
<evidence type="ECO:0000313" key="3">
    <source>
        <dbReference type="EMBL" id="TPX43004.1"/>
    </source>
</evidence>
<dbReference type="AlphaFoldDB" id="A0A507CUZ2"/>
<dbReference type="EMBL" id="QEAN01000213">
    <property type="protein sequence ID" value="TPX43004.1"/>
    <property type="molecule type" value="Genomic_DNA"/>
</dbReference>
<accession>A0A507CUZ2</accession>
<protein>
    <recommendedName>
        <fullName evidence="2">F-box domain-containing protein</fullName>
    </recommendedName>
</protein>
<dbReference type="SUPFAM" id="SSF81383">
    <property type="entry name" value="F-box domain"/>
    <property type="match status" value="1"/>
</dbReference>
<evidence type="ECO:0000256" key="1">
    <source>
        <dbReference type="SAM" id="Coils"/>
    </source>
</evidence>
<reference evidence="3 4" key="1">
    <citation type="journal article" date="2019" name="Sci. Rep.">
        <title>Comparative genomics of chytrid fungi reveal insights into the obligate biotrophic and pathogenic lifestyle of Synchytrium endobioticum.</title>
        <authorList>
            <person name="van de Vossenberg B.T.L.H."/>
            <person name="Warris S."/>
            <person name="Nguyen H.D.T."/>
            <person name="van Gent-Pelzer M.P.E."/>
            <person name="Joly D.L."/>
            <person name="van de Geest H.C."/>
            <person name="Bonants P.J.M."/>
            <person name="Smith D.S."/>
            <person name="Levesque C.A."/>
            <person name="van der Lee T.A.J."/>
        </authorList>
    </citation>
    <scope>NUCLEOTIDE SEQUENCE [LARGE SCALE GENOMIC DNA]</scope>
    <source>
        <strain evidence="3 4">MB42</strain>
    </source>
</reference>
<dbReference type="InterPro" id="IPR001810">
    <property type="entry name" value="F-box_dom"/>
</dbReference>
<keyword evidence="1" id="KW-0175">Coiled coil</keyword>
<evidence type="ECO:0000259" key="2">
    <source>
        <dbReference type="PROSITE" id="PS50181"/>
    </source>
</evidence>
<gene>
    <name evidence="3" type="ORF">SeMB42_g04910</name>
</gene>
<keyword evidence="4" id="KW-1185">Reference proteome</keyword>
<feature type="domain" description="F-box" evidence="2">
    <location>
        <begin position="45"/>
        <end position="91"/>
    </location>
</feature>
<dbReference type="VEuPathDB" id="FungiDB:SeMB42_g04910"/>
<dbReference type="Proteomes" id="UP000317494">
    <property type="component" value="Unassembled WGS sequence"/>
</dbReference>
<sequence length="275" mass="31450">MADYSSESSGFVYTPVNARGHLPSEIEALDALVASSRRNIHTEHVPSLHNLPIELLVRVFEQTDAKTLRHIETACRGFHLIVSRYNIWDKCAPPNVTGSEHLGLSRKQVLGACNYNAAREHHRAIERLEEARQLATQYERAREARQRESLVRQVLARGVAHKWTKEELEQSATFWPILHRCIDITDAIWKILEPRIAEQRLHPQSFEEGCALDGTPHDIRMLKWATLLAHLTWLKHCLIGYKKGLNPKRLLNTCFAGLHQPKLCRASMEPSLLES</sequence>